<reference evidence="3" key="1">
    <citation type="journal article" date="2013" name="Nature">
        <title>Draft genome of the wheat A-genome progenitor Triticum urartu.</title>
        <authorList>
            <person name="Ling H.Q."/>
            <person name="Zhao S."/>
            <person name="Liu D."/>
            <person name="Wang J."/>
            <person name="Sun H."/>
            <person name="Zhang C."/>
            <person name="Fan H."/>
            <person name="Li D."/>
            <person name="Dong L."/>
            <person name="Tao Y."/>
            <person name="Gao C."/>
            <person name="Wu H."/>
            <person name="Li Y."/>
            <person name="Cui Y."/>
            <person name="Guo X."/>
            <person name="Zheng S."/>
            <person name="Wang B."/>
            <person name="Yu K."/>
            <person name="Liang Q."/>
            <person name="Yang W."/>
            <person name="Lou X."/>
            <person name="Chen J."/>
            <person name="Feng M."/>
            <person name="Jian J."/>
            <person name="Zhang X."/>
            <person name="Luo G."/>
            <person name="Jiang Y."/>
            <person name="Liu J."/>
            <person name="Wang Z."/>
            <person name="Sha Y."/>
            <person name="Zhang B."/>
            <person name="Wu H."/>
            <person name="Tang D."/>
            <person name="Shen Q."/>
            <person name="Xue P."/>
            <person name="Zou S."/>
            <person name="Wang X."/>
            <person name="Liu X."/>
            <person name="Wang F."/>
            <person name="Yang Y."/>
            <person name="An X."/>
            <person name="Dong Z."/>
            <person name="Zhang K."/>
            <person name="Zhang X."/>
            <person name="Luo M.C."/>
            <person name="Dvorak J."/>
            <person name="Tong Y."/>
            <person name="Wang J."/>
            <person name="Yang H."/>
            <person name="Li Z."/>
            <person name="Wang D."/>
            <person name="Zhang A."/>
            <person name="Wang J."/>
        </authorList>
    </citation>
    <scope>NUCLEOTIDE SEQUENCE</scope>
    <source>
        <strain evidence="3">cv. G1812</strain>
    </source>
</reference>
<evidence type="ECO:0000313" key="3">
    <source>
        <dbReference type="Proteomes" id="UP000015106"/>
    </source>
</evidence>
<dbReference type="Gene3D" id="3.40.190.10">
    <property type="entry name" value="Periplasmic binding protein-like II"/>
    <property type="match status" value="1"/>
</dbReference>
<dbReference type="SUPFAM" id="SSF53850">
    <property type="entry name" value="Periplasmic binding protein-like II"/>
    <property type="match status" value="1"/>
</dbReference>
<feature type="chain" id="PRO_5035793069" evidence="1">
    <location>
        <begin position="24"/>
        <end position="148"/>
    </location>
</feature>
<name>A0A8R7QXI7_TRIUA</name>
<keyword evidence="1" id="KW-0732">Signal</keyword>
<organism evidence="2 3">
    <name type="scientific">Triticum urartu</name>
    <name type="common">Red wild einkorn</name>
    <name type="synonym">Crithodium urartu</name>
    <dbReference type="NCBI Taxonomy" id="4572"/>
    <lineage>
        <taxon>Eukaryota</taxon>
        <taxon>Viridiplantae</taxon>
        <taxon>Streptophyta</taxon>
        <taxon>Embryophyta</taxon>
        <taxon>Tracheophyta</taxon>
        <taxon>Spermatophyta</taxon>
        <taxon>Magnoliopsida</taxon>
        <taxon>Liliopsida</taxon>
        <taxon>Poales</taxon>
        <taxon>Poaceae</taxon>
        <taxon>BOP clade</taxon>
        <taxon>Pooideae</taxon>
        <taxon>Triticodae</taxon>
        <taxon>Triticeae</taxon>
        <taxon>Triticinae</taxon>
        <taxon>Triticum</taxon>
    </lineage>
</organism>
<evidence type="ECO:0000256" key="1">
    <source>
        <dbReference type="SAM" id="SignalP"/>
    </source>
</evidence>
<reference evidence="2" key="3">
    <citation type="submission" date="2022-06" db="UniProtKB">
        <authorList>
            <consortium name="EnsemblPlants"/>
        </authorList>
    </citation>
    <scope>IDENTIFICATION</scope>
</reference>
<reference evidence="2" key="2">
    <citation type="submission" date="2018-03" db="EMBL/GenBank/DDBJ databases">
        <title>The Triticum urartu genome reveals the dynamic nature of wheat genome evolution.</title>
        <authorList>
            <person name="Ling H."/>
            <person name="Ma B."/>
            <person name="Shi X."/>
            <person name="Liu H."/>
            <person name="Dong L."/>
            <person name="Sun H."/>
            <person name="Cao Y."/>
            <person name="Gao Q."/>
            <person name="Zheng S."/>
            <person name="Li Y."/>
            <person name="Yu Y."/>
            <person name="Du H."/>
            <person name="Qi M."/>
            <person name="Li Y."/>
            <person name="Yu H."/>
            <person name="Cui Y."/>
            <person name="Wang N."/>
            <person name="Chen C."/>
            <person name="Wu H."/>
            <person name="Zhao Y."/>
            <person name="Zhang J."/>
            <person name="Li Y."/>
            <person name="Zhou W."/>
            <person name="Zhang B."/>
            <person name="Hu W."/>
            <person name="Eijk M."/>
            <person name="Tang J."/>
            <person name="Witsenboer H."/>
            <person name="Zhao S."/>
            <person name="Li Z."/>
            <person name="Zhang A."/>
            <person name="Wang D."/>
            <person name="Liang C."/>
        </authorList>
    </citation>
    <scope>NUCLEOTIDE SEQUENCE [LARGE SCALE GENOMIC DNA]</scope>
    <source>
        <strain evidence="2">cv. G1812</strain>
    </source>
</reference>
<feature type="signal peptide" evidence="1">
    <location>
        <begin position="1"/>
        <end position="23"/>
    </location>
</feature>
<dbReference type="EnsemblPlants" id="TuG1812G0700001614.01.T02">
    <property type="protein sequence ID" value="TuG1812G0700001614.01.T02"/>
    <property type="gene ID" value="TuG1812G0700001614.01"/>
</dbReference>
<dbReference type="Proteomes" id="UP000015106">
    <property type="component" value="Chromosome 7"/>
</dbReference>
<dbReference type="Gramene" id="TuG1812G0700001614.01.T02">
    <property type="protein sequence ID" value="TuG1812G0700001614.01.T02"/>
    <property type="gene ID" value="TuG1812G0700001614.01"/>
</dbReference>
<accession>A0A8R7QXI7</accession>
<evidence type="ECO:0000313" key="2">
    <source>
        <dbReference type="EnsemblPlants" id="TuG1812G0700001614.01.T02"/>
    </source>
</evidence>
<sequence length="148" mass="16038">MERALAVALLVMLTLWSVPAAAGDRSISMDRLPRGSPGDATTAEIGRMNNRILSGRDTGALTRGYVNKLRIAVPGKPGFKAFVNATSHNVSGYCIDIFEAAAKKLPHVLRYEFVVVDGSYDELVHNVCSGVSLAPFTCMPFLHFVRIT</sequence>
<proteinExistence type="predicted"/>
<protein>
    <submittedName>
        <fullName evidence="2">Uncharacterized protein</fullName>
    </submittedName>
</protein>
<keyword evidence="3" id="KW-1185">Reference proteome</keyword>
<dbReference type="AlphaFoldDB" id="A0A8R7QXI7"/>
<dbReference type="PANTHER" id="PTHR34836">
    <property type="entry name" value="OS06G0188250 PROTEIN"/>
    <property type="match status" value="1"/>
</dbReference>
<dbReference type="PANTHER" id="PTHR34836:SF1">
    <property type="entry name" value="OS09G0428600 PROTEIN"/>
    <property type="match status" value="1"/>
</dbReference>
<dbReference type="InterPro" id="IPR015683">
    <property type="entry name" value="Ionotropic_Glu_rcpt"/>
</dbReference>